<evidence type="ECO:0000313" key="2">
    <source>
        <dbReference type="EMBL" id="SUM43127.1"/>
    </source>
</evidence>
<accession>A0A380FXU9</accession>
<dbReference type="SMART" id="SM00829">
    <property type="entry name" value="PKS_ER"/>
    <property type="match status" value="1"/>
</dbReference>
<reference evidence="3 5" key="2">
    <citation type="submission" date="2019-04" db="EMBL/GenBank/DDBJ databases">
        <title>Genomic characterization of Staphylococcus petrasii strains.</title>
        <authorList>
            <person name="Vrbovska V."/>
            <person name="Kovarovic V."/>
            <person name="Maslanova I."/>
            <person name="Indrakova A."/>
            <person name="Petras P."/>
            <person name="Sedo O."/>
            <person name="Svec P."/>
            <person name="Fisarova L."/>
            <person name="Sedlacek I."/>
            <person name="Doskar J."/>
            <person name="Pantucek R."/>
        </authorList>
    </citation>
    <scope>NUCLEOTIDE SEQUENCE [LARGE SCALE GENOMIC DNA]</scope>
    <source>
        <strain evidence="3 5">P5404</strain>
    </source>
</reference>
<feature type="domain" description="Enoyl reductase (ER)" evidence="1">
    <location>
        <begin position="20"/>
        <end position="327"/>
    </location>
</feature>
<evidence type="ECO:0000313" key="3">
    <source>
        <dbReference type="EMBL" id="TGE19185.1"/>
    </source>
</evidence>
<dbReference type="PANTHER" id="PTHR43677:SF1">
    <property type="entry name" value="ACRYLYL-COA REDUCTASE ACUI-RELATED"/>
    <property type="match status" value="1"/>
</dbReference>
<dbReference type="Proteomes" id="UP000254047">
    <property type="component" value="Unassembled WGS sequence"/>
</dbReference>
<dbReference type="AlphaFoldDB" id="A0A380FXU9"/>
<organism evidence="2 4">
    <name type="scientific">Staphylococcus petrasii</name>
    <dbReference type="NCBI Taxonomy" id="1276936"/>
    <lineage>
        <taxon>Bacteria</taxon>
        <taxon>Bacillati</taxon>
        <taxon>Bacillota</taxon>
        <taxon>Bacilli</taxon>
        <taxon>Bacillales</taxon>
        <taxon>Staphylococcaceae</taxon>
        <taxon>Staphylococcus</taxon>
    </lineage>
</organism>
<dbReference type="InterPro" id="IPR014188">
    <property type="entry name" value="Acrylyl-CoA_reductase_AcuI"/>
</dbReference>
<dbReference type="Pfam" id="PF08240">
    <property type="entry name" value="ADH_N"/>
    <property type="match status" value="1"/>
</dbReference>
<dbReference type="SUPFAM" id="SSF51735">
    <property type="entry name" value="NAD(P)-binding Rossmann-fold domains"/>
    <property type="match status" value="1"/>
</dbReference>
<dbReference type="Gene3D" id="3.40.50.720">
    <property type="entry name" value="NAD(P)-binding Rossmann-like Domain"/>
    <property type="match status" value="1"/>
</dbReference>
<dbReference type="InterPro" id="IPR020843">
    <property type="entry name" value="ER"/>
</dbReference>
<keyword evidence="5" id="KW-1185">Reference proteome</keyword>
<dbReference type="EC" id="1.6.5.-" evidence="2"/>
<dbReference type="Pfam" id="PF00107">
    <property type="entry name" value="ADH_zinc_N"/>
    <property type="match status" value="1"/>
</dbReference>
<evidence type="ECO:0000259" key="1">
    <source>
        <dbReference type="SMART" id="SM00829"/>
    </source>
</evidence>
<evidence type="ECO:0000313" key="5">
    <source>
        <dbReference type="Proteomes" id="UP000297598"/>
    </source>
</evidence>
<dbReference type="EC" id="1.3.1.95" evidence="3"/>
<evidence type="ECO:0000313" key="4">
    <source>
        <dbReference type="Proteomes" id="UP000254047"/>
    </source>
</evidence>
<dbReference type="InterPro" id="IPR013149">
    <property type="entry name" value="ADH-like_C"/>
</dbReference>
<dbReference type="RefSeq" id="WP_103297068.1">
    <property type="nucleotide sequence ID" value="NZ_JALCXZ010000006.1"/>
</dbReference>
<dbReference type="SUPFAM" id="SSF50129">
    <property type="entry name" value="GroES-like"/>
    <property type="match status" value="1"/>
</dbReference>
<dbReference type="Proteomes" id="UP000297598">
    <property type="component" value="Unassembled WGS sequence"/>
</dbReference>
<dbReference type="NCBIfam" id="TIGR02823">
    <property type="entry name" value="oxido_YhdH"/>
    <property type="match status" value="1"/>
</dbReference>
<dbReference type="PANTHER" id="PTHR43677">
    <property type="entry name" value="SHORT-CHAIN DEHYDROGENASE/REDUCTASE"/>
    <property type="match status" value="1"/>
</dbReference>
<dbReference type="OrthoDB" id="9782155at2"/>
<protein>
    <submittedName>
        <fullName evidence="3">Acryloyl-CoA reductase</fullName>
        <ecNumber evidence="3">1.3.1.95</ecNumber>
    </submittedName>
    <submittedName>
        <fullName evidence="2">Alcohol dehydrogenase</fullName>
        <ecNumber evidence="2">1.1.1.1</ecNumber>
        <ecNumber evidence="2">1.6.5.-</ecNumber>
    </submittedName>
</protein>
<dbReference type="EMBL" id="SRLS01000002">
    <property type="protein sequence ID" value="TGE19185.1"/>
    <property type="molecule type" value="Genomic_DNA"/>
</dbReference>
<dbReference type="InterPro" id="IPR036291">
    <property type="entry name" value="NAD(P)-bd_dom_sf"/>
</dbReference>
<proteinExistence type="predicted"/>
<reference evidence="2 4" key="1">
    <citation type="submission" date="2018-06" db="EMBL/GenBank/DDBJ databases">
        <authorList>
            <consortium name="Pathogen Informatics"/>
            <person name="Doyle S."/>
        </authorList>
    </citation>
    <scope>NUCLEOTIDE SEQUENCE [LARGE SCALE GENOMIC DNA]</scope>
    <source>
        <strain evidence="2 4">NCTC13830</strain>
    </source>
</reference>
<dbReference type="InterPro" id="IPR011032">
    <property type="entry name" value="GroES-like_sf"/>
</dbReference>
<dbReference type="Gene3D" id="3.90.180.10">
    <property type="entry name" value="Medium-chain alcohol dehydrogenases, catalytic domain"/>
    <property type="match status" value="1"/>
</dbReference>
<dbReference type="EC" id="1.1.1.1" evidence="2"/>
<keyword evidence="2" id="KW-0560">Oxidoreductase</keyword>
<name>A0A380FXU9_9STAP</name>
<dbReference type="GO" id="GO:0004022">
    <property type="term" value="F:alcohol dehydrogenase (NAD+) activity"/>
    <property type="evidence" value="ECO:0007669"/>
    <property type="project" value="UniProtKB-EC"/>
</dbReference>
<sequence length="332" mass="36004">MSTEFKAFLVDKDKDGNVKSDFKTMTTDDLPEGEVLIKVHYSGINYKDALATTDNNNIVKSYPMVPGIDLAGTVVESSDPTIEEGEEVIVTSYDLGVSHYGGFSEYARVKSEWVVKLPNNLTLEEAMIYGTAGYTAGLAIEKLEKAGFMTLEGGKVLVRGASGGVGSLAVLMLSNLGYKVVASTGNKEAAKKIEDLGAKEIIDRITENDDALLGSRTWQAAIDPIGGEGTPYVINRIDNNGGVALIGMTGGIKFNATVYPFILRGASLVGIDSVFTPMKLRERVWRRLATDLKADKLQEIKRSISFDELPESIETVLHHKNTGRIVIDFNAE</sequence>
<dbReference type="GO" id="GO:0043957">
    <property type="term" value="F:acryloyl-CoA reductase (NADPH) activity"/>
    <property type="evidence" value="ECO:0007669"/>
    <property type="project" value="TreeGrafter"/>
</dbReference>
<dbReference type="EMBL" id="UHDO01000001">
    <property type="protein sequence ID" value="SUM43127.1"/>
    <property type="molecule type" value="Genomic_DNA"/>
</dbReference>
<dbReference type="InterPro" id="IPR051397">
    <property type="entry name" value="Zn-ADH-like_protein"/>
</dbReference>
<dbReference type="InterPro" id="IPR013154">
    <property type="entry name" value="ADH-like_N"/>
</dbReference>
<gene>
    <name evidence="2" type="primary">yhfP</name>
    <name evidence="3" type="ORF">BJR09_02040</name>
    <name evidence="2" type="ORF">NCTC13830_00652</name>
</gene>
<dbReference type="GO" id="GO:0043958">
    <property type="term" value="F:acryloyl-CoA reductase (NADH) activity"/>
    <property type="evidence" value="ECO:0007669"/>
    <property type="project" value="UniProtKB-EC"/>
</dbReference>